<dbReference type="AlphaFoldDB" id="A0A6J4T7T4"/>
<protein>
    <submittedName>
        <fullName evidence="2">Uncharacterized protein</fullName>
    </submittedName>
</protein>
<accession>A0A6J4T7T4</accession>
<feature type="region of interest" description="Disordered" evidence="1">
    <location>
        <begin position="1"/>
        <end position="68"/>
    </location>
</feature>
<organism evidence="2">
    <name type="scientific">uncultured Solirubrobacteraceae bacterium</name>
    <dbReference type="NCBI Taxonomy" id="1162706"/>
    <lineage>
        <taxon>Bacteria</taxon>
        <taxon>Bacillati</taxon>
        <taxon>Actinomycetota</taxon>
        <taxon>Thermoleophilia</taxon>
        <taxon>Solirubrobacterales</taxon>
        <taxon>Solirubrobacteraceae</taxon>
        <taxon>environmental samples</taxon>
    </lineage>
</organism>
<evidence type="ECO:0000256" key="1">
    <source>
        <dbReference type="SAM" id="MobiDB-lite"/>
    </source>
</evidence>
<reference evidence="2" key="1">
    <citation type="submission" date="2020-02" db="EMBL/GenBank/DDBJ databases">
        <authorList>
            <person name="Meier V. D."/>
        </authorList>
    </citation>
    <scope>NUCLEOTIDE SEQUENCE</scope>
    <source>
        <strain evidence="2">AVDCRST_MAG30</strain>
    </source>
</reference>
<name>A0A6J4T7T4_9ACTN</name>
<sequence>MRFTTLPSLAPDGRPPLRQRVPDRGGHGPRIGVLRREDEVDARQRRVGGRQWTGGVEQAPEAAPPGRLAARDAVPQDLRRGVEPHEQALVGADGGQEAREVLRAFDGRSRQEERIPTRAEGARQQLDVDEGGVLIRPRVRQRERLDLERRVADVVLREQICEPLEHRRLPGAGRAGEDQRPHARERP</sequence>
<feature type="compositionally biased region" description="Basic and acidic residues" evidence="1">
    <location>
        <begin position="175"/>
        <end position="187"/>
    </location>
</feature>
<feature type="compositionally biased region" description="Basic and acidic residues" evidence="1">
    <location>
        <begin position="34"/>
        <end position="44"/>
    </location>
</feature>
<dbReference type="EMBL" id="CADCVS010000360">
    <property type="protein sequence ID" value="CAA9516230.1"/>
    <property type="molecule type" value="Genomic_DNA"/>
</dbReference>
<evidence type="ECO:0000313" key="2">
    <source>
        <dbReference type="EMBL" id="CAA9516230.1"/>
    </source>
</evidence>
<feature type="region of interest" description="Disordered" evidence="1">
    <location>
        <begin position="163"/>
        <end position="187"/>
    </location>
</feature>
<proteinExistence type="predicted"/>
<gene>
    <name evidence="2" type="ORF">AVDCRST_MAG30-2777</name>
</gene>